<keyword evidence="3" id="KW-0964">Secreted</keyword>
<dbReference type="InterPro" id="IPR010345">
    <property type="entry name" value="IL-17_fam"/>
</dbReference>
<accession>A0A0G3Z982</accession>
<keyword evidence="7" id="KW-1185">Reference proteome</keyword>
<evidence type="ECO:0000256" key="4">
    <source>
        <dbReference type="ARBA" id="ARBA00022729"/>
    </source>
</evidence>
<dbReference type="GO" id="GO:0005576">
    <property type="term" value="C:extracellular region"/>
    <property type="evidence" value="ECO:0007669"/>
    <property type="project" value="UniProtKB-SubCell"/>
</dbReference>
<dbReference type="GO" id="GO:0005125">
    <property type="term" value="F:cytokine activity"/>
    <property type="evidence" value="ECO:0007669"/>
    <property type="project" value="InterPro"/>
</dbReference>
<evidence type="ECO:0000256" key="3">
    <source>
        <dbReference type="ARBA" id="ARBA00022525"/>
    </source>
</evidence>
<evidence type="ECO:0000313" key="5">
    <source>
        <dbReference type="EMBL" id="AKM49935.1"/>
    </source>
</evidence>
<sequence length="194" mass="22753">MRLRLQQISTLIVFILLLDYIMIVASASINKCTRPSRRTMRRIRAEFFRKLKRRLHDSFGSLTHLTQQTLRSSTNEGQKYIRKRNISDDPKEGRCPRNKYVEESCPHYFVLDIDDNRIPEVIVQAKCKCSKCLELNSYGSFQNSSYAGCETVDYYSRVLRVTDCVNGYFKYGEVWEPVAVACRCTNRRQVRVNE</sequence>
<gene>
    <name evidence="6" type="ORF">MGAL_10B001705</name>
</gene>
<dbReference type="EMBL" id="UYJE01007253">
    <property type="protein sequence ID" value="VDI53050.1"/>
    <property type="molecule type" value="Genomic_DNA"/>
</dbReference>
<organism evidence="5">
    <name type="scientific">Mytilus galloprovincialis</name>
    <name type="common">Mediterranean mussel</name>
    <dbReference type="NCBI Taxonomy" id="29158"/>
    <lineage>
        <taxon>Eukaryota</taxon>
        <taxon>Metazoa</taxon>
        <taxon>Spiralia</taxon>
        <taxon>Lophotrochozoa</taxon>
        <taxon>Mollusca</taxon>
        <taxon>Bivalvia</taxon>
        <taxon>Autobranchia</taxon>
        <taxon>Pteriomorphia</taxon>
        <taxon>Mytilida</taxon>
        <taxon>Mytiloidea</taxon>
        <taxon>Mytilidae</taxon>
        <taxon>Mytilinae</taxon>
        <taxon>Mytilus</taxon>
    </lineage>
</organism>
<dbReference type="Gene3D" id="2.10.90.10">
    <property type="entry name" value="Cystine-knot cytokines"/>
    <property type="match status" value="1"/>
</dbReference>
<keyword evidence="4" id="KW-0732">Signal</keyword>
<evidence type="ECO:0000313" key="6">
    <source>
        <dbReference type="EMBL" id="VDI53050.1"/>
    </source>
</evidence>
<dbReference type="AlphaFoldDB" id="A0A0G3Z982"/>
<dbReference type="Pfam" id="PF06083">
    <property type="entry name" value="IL17"/>
    <property type="match status" value="1"/>
</dbReference>
<dbReference type="OrthoDB" id="6093654at2759"/>
<proteinExistence type="evidence at transcript level"/>
<evidence type="ECO:0000256" key="2">
    <source>
        <dbReference type="ARBA" id="ARBA00007236"/>
    </source>
</evidence>
<protein>
    <submittedName>
        <fullName evidence="5">Interleukin-17-1</fullName>
    </submittedName>
</protein>
<reference evidence="6" key="2">
    <citation type="submission" date="2018-11" db="EMBL/GenBank/DDBJ databases">
        <authorList>
            <person name="Alioto T."/>
            <person name="Alioto T."/>
        </authorList>
    </citation>
    <scope>NUCLEOTIDE SEQUENCE</scope>
</reference>
<reference evidence="5" key="1">
    <citation type="journal article" date="2015" name="Dev. Comp. Immunol.">
        <title>IL-17 signaling components in bivalves: Comparative sequence analysis and involvement in the immune responses.</title>
        <authorList>
            <person name="Rosani U."/>
            <person name="Varotto L."/>
            <person name="Gerdol M."/>
            <person name="Pallavicini A."/>
            <person name="Venier P."/>
        </authorList>
    </citation>
    <scope>NUCLEOTIDE SEQUENCE</scope>
</reference>
<comment type="similarity">
    <text evidence="2">Belongs to the IL-17 family.</text>
</comment>
<dbReference type="Proteomes" id="UP000596742">
    <property type="component" value="Unassembled WGS sequence"/>
</dbReference>
<evidence type="ECO:0000313" key="7">
    <source>
        <dbReference type="Proteomes" id="UP000596742"/>
    </source>
</evidence>
<dbReference type="InterPro" id="IPR029034">
    <property type="entry name" value="Cystine-knot_cytokine"/>
</dbReference>
<dbReference type="EMBL" id="KP988296">
    <property type="protein sequence ID" value="AKM49935.1"/>
    <property type="molecule type" value="mRNA"/>
</dbReference>
<name>A0A0G3Z982_MYTGA</name>
<comment type="subcellular location">
    <subcellularLocation>
        <location evidence="1">Secreted</location>
    </subcellularLocation>
</comment>
<dbReference type="SUPFAM" id="SSF57501">
    <property type="entry name" value="Cystine-knot cytokines"/>
    <property type="match status" value="1"/>
</dbReference>
<evidence type="ECO:0000256" key="1">
    <source>
        <dbReference type="ARBA" id="ARBA00004613"/>
    </source>
</evidence>